<sequence>MASLSTQVPRRRWIIGGLLGRGVLVNSIDRITLSVAAPQIRAAFHLMATDIGLLFSGFGRIFMALGGIEPIPSPQ</sequence>
<dbReference type="EMBL" id="JABEQK010000019">
    <property type="protein sequence ID" value="MBB2206579.1"/>
    <property type="molecule type" value="Genomic_DNA"/>
</dbReference>
<reference evidence="1 2" key="1">
    <citation type="submission" date="2020-04" db="EMBL/GenBank/DDBJ databases">
        <title>Description of novel Gluconacetobacter.</title>
        <authorList>
            <person name="Sombolestani A."/>
        </authorList>
    </citation>
    <scope>NUCLEOTIDE SEQUENCE [LARGE SCALE GENOMIC DNA]</scope>
    <source>
        <strain evidence="1 2">LMG 27800</strain>
    </source>
</reference>
<protein>
    <recommendedName>
        <fullName evidence="3">MFS transporter</fullName>
    </recommendedName>
</protein>
<name>A0A7W4KGP3_9PROT</name>
<organism evidence="1 2">
    <name type="scientific">Gluconacetobacter takamatsuzukensis</name>
    <dbReference type="NCBI Taxonomy" id="1286190"/>
    <lineage>
        <taxon>Bacteria</taxon>
        <taxon>Pseudomonadati</taxon>
        <taxon>Pseudomonadota</taxon>
        <taxon>Alphaproteobacteria</taxon>
        <taxon>Acetobacterales</taxon>
        <taxon>Acetobacteraceae</taxon>
        <taxon>Gluconacetobacter</taxon>
    </lineage>
</organism>
<dbReference type="Proteomes" id="UP000540556">
    <property type="component" value="Unassembled WGS sequence"/>
</dbReference>
<evidence type="ECO:0000313" key="2">
    <source>
        <dbReference type="Proteomes" id="UP000540556"/>
    </source>
</evidence>
<evidence type="ECO:0000313" key="1">
    <source>
        <dbReference type="EMBL" id="MBB2206579.1"/>
    </source>
</evidence>
<accession>A0A7W4KGP3</accession>
<keyword evidence="2" id="KW-1185">Reference proteome</keyword>
<dbReference type="AlphaFoldDB" id="A0A7W4KGP3"/>
<evidence type="ECO:0008006" key="3">
    <source>
        <dbReference type="Google" id="ProtNLM"/>
    </source>
</evidence>
<dbReference type="Gene3D" id="1.20.1250.20">
    <property type="entry name" value="MFS general substrate transporter like domains"/>
    <property type="match status" value="1"/>
</dbReference>
<dbReference type="SUPFAM" id="SSF103473">
    <property type="entry name" value="MFS general substrate transporter"/>
    <property type="match status" value="1"/>
</dbReference>
<comment type="caution">
    <text evidence="1">The sequence shown here is derived from an EMBL/GenBank/DDBJ whole genome shotgun (WGS) entry which is preliminary data.</text>
</comment>
<gene>
    <name evidence="1" type="ORF">HLH27_16405</name>
</gene>
<proteinExistence type="predicted"/>
<dbReference type="RefSeq" id="WP_182951117.1">
    <property type="nucleotide sequence ID" value="NZ_JABEQK010000019.1"/>
</dbReference>
<dbReference type="InterPro" id="IPR036259">
    <property type="entry name" value="MFS_trans_sf"/>
</dbReference>